<keyword evidence="2" id="KW-1185">Reference proteome</keyword>
<proteinExistence type="predicted"/>
<accession>A0ABM5P2G5</accession>
<reference evidence="1 2" key="1">
    <citation type="journal article" date="2014" name="Genome Announc.">
        <title>Complete Genome Sequence of Mycoplasma ovis Strain Michigan, a Hemoplasma of Sheep with Two Distinct 16S rRNA Genes.</title>
        <authorList>
            <person name="Deshuillers P.L."/>
            <person name="Santos A.P."/>
            <person name="do Nascimento N.C."/>
            <person name="Hampel J.A."/>
            <person name="Bergin I.L."/>
            <person name="Dyson M.C."/>
            <person name="Messick J.B."/>
        </authorList>
    </citation>
    <scope>NUCLEOTIDE SEQUENCE [LARGE SCALE GENOMIC DNA]</scope>
    <source>
        <strain evidence="1 2">Michigan</strain>
    </source>
</reference>
<sequence length="158" mass="17612">MKIIIPVLAGTAGVASVVPATLSSVLKQYPTLEEKAKKEGNCKVVKGSEDNIGELIVCLNGAGNLKDKKVQFKWFKSHWDLTSLLVDSLIFRKVTIEVQLKDSKKDSPILFFPSEELFSEKGDVLFKRGEVGNGQKLEIEKCKLEEKEANDWKLNCSQ</sequence>
<dbReference type="RefSeq" id="WP_024071614.1">
    <property type="nucleotide sequence ID" value="NC_023062.1"/>
</dbReference>
<protein>
    <recommendedName>
        <fullName evidence="3">Lipoprotein</fullName>
    </recommendedName>
</protein>
<dbReference type="EMBL" id="CP006935">
    <property type="protein sequence ID" value="AHC40585.1"/>
    <property type="molecule type" value="Genomic_DNA"/>
</dbReference>
<evidence type="ECO:0000313" key="2">
    <source>
        <dbReference type="Proteomes" id="UP000018745"/>
    </source>
</evidence>
<dbReference type="Proteomes" id="UP000018745">
    <property type="component" value="Chromosome"/>
</dbReference>
<evidence type="ECO:0008006" key="3">
    <source>
        <dbReference type="Google" id="ProtNLM"/>
    </source>
</evidence>
<name>A0ABM5P2G5_9MOLU</name>
<evidence type="ECO:0000313" key="1">
    <source>
        <dbReference type="EMBL" id="AHC40585.1"/>
    </source>
</evidence>
<gene>
    <name evidence="1" type="ORF">OVS_04290</name>
</gene>
<organism evidence="1 2">
    <name type="scientific">Mycoplasma ovis str. Michigan</name>
    <dbReference type="NCBI Taxonomy" id="1415773"/>
    <lineage>
        <taxon>Bacteria</taxon>
        <taxon>Bacillati</taxon>
        <taxon>Mycoplasmatota</taxon>
        <taxon>Mollicutes</taxon>
        <taxon>Mycoplasmataceae</taxon>
        <taxon>Mycoplasma</taxon>
    </lineage>
</organism>